<dbReference type="AlphaFoldDB" id="A0A3A1R6M8"/>
<evidence type="ECO:0000256" key="1">
    <source>
        <dbReference type="SAM" id="MobiDB-lite"/>
    </source>
</evidence>
<keyword evidence="4" id="KW-1185">Reference proteome</keyword>
<evidence type="ECO:0000313" key="4">
    <source>
        <dbReference type="Proteomes" id="UP000265801"/>
    </source>
</evidence>
<evidence type="ECO:0008006" key="5">
    <source>
        <dbReference type="Google" id="ProtNLM"/>
    </source>
</evidence>
<reference evidence="3 4" key="1">
    <citation type="submission" date="2018-09" db="EMBL/GenBank/DDBJ databases">
        <title>Bacillus saliacetes sp. nov., isolated from Thai shrimp paste (Ka-pi).</title>
        <authorList>
            <person name="Daroonpunt R."/>
            <person name="Tanasupawat S."/>
            <person name="Yiamsombut S."/>
        </authorList>
    </citation>
    <scope>NUCLEOTIDE SEQUENCE [LARGE SCALE GENOMIC DNA]</scope>
    <source>
        <strain evidence="3 4">SKP7-4</strain>
    </source>
</reference>
<feature type="region of interest" description="Disordered" evidence="1">
    <location>
        <begin position="127"/>
        <end position="147"/>
    </location>
</feature>
<sequence length="331" mass="35368">MDKQGKKNGRITIKINGDKKNYNEELLVHNWKLGEEESAAAAEEKAEDDSFDWVLPDEDPAPKEFKKINYVQNKKGKKPFRRGEITPGIARLIYTLVGAVAVSLIFGFIILNVITDGEQSIPAVQLQEAGEDGKSGSKDTPSASGGTIKLESLSASVVQGGVFSTEDAANAEKTNLEAKGLPTVLFEMEGSRLLFIGTSGDLEGAKAMGKKLSAENVQVYAKDIVLPEKSIKGTKADGEFIQKSTAVFAALAGESSNAYTSGKVNAETMTEINAGIKELSDLKVSEGITGLKGKLEAAAKGLQEYQGSSELSKLVAAQQSLLSYLESYHKL</sequence>
<organism evidence="3 4">
    <name type="scientific">Bacillus salacetis</name>
    <dbReference type="NCBI Taxonomy" id="2315464"/>
    <lineage>
        <taxon>Bacteria</taxon>
        <taxon>Bacillati</taxon>
        <taxon>Bacillota</taxon>
        <taxon>Bacilli</taxon>
        <taxon>Bacillales</taxon>
        <taxon>Bacillaceae</taxon>
        <taxon>Bacillus</taxon>
    </lineage>
</organism>
<accession>A0A3A1R6M8</accession>
<dbReference type="Proteomes" id="UP000265801">
    <property type="component" value="Unassembled WGS sequence"/>
</dbReference>
<keyword evidence="2" id="KW-1133">Transmembrane helix</keyword>
<evidence type="ECO:0000313" key="3">
    <source>
        <dbReference type="EMBL" id="RIW37696.1"/>
    </source>
</evidence>
<protein>
    <recommendedName>
        <fullName evidence="5">Stage II sporulation protein B</fullName>
    </recommendedName>
</protein>
<comment type="caution">
    <text evidence="3">The sequence shown here is derived from an EMBL/GenBank/DDBJ whole genome shotgun (WGS) entry which is preliminary data.</text>
</comment>
<proteinExistence type="predicted"/>
<name>A0A3A1R6M8_9BACI</name>
<keyword evidence="2" id="KW-0812">Transmembrane</keyword>
<dbReference type="OrthoDB" id="2966654at2"/>
<dbReference type="EMBL" id="QXIR01000003">
    <property type="protein sequence ID" value="RIW37696.1"/>
    <property type="molecule type" value="Genomic_DNA"/>
</dbReference>
<gene>
    <name evidence="3" type="ORF">D3H55_03765</name>
</gene>
<feature type="transmembrane region" description="Helical" evidence="2">
    <location>
        <begin position="92"/>
        <end position="114"/>
    </location>
</feature>
<evidence type="ECO:0000256" key="2">
    <source>
        <dbReference type="SAM" id="Phobius"/>
    </source>
</evidence>
<keyword evidence="2" id="KW-0472">Membrane</keyword>
<dbReference type="RefSeq" id="WP_119545576.1">
    <property type="nucleotide sequence ID" value="NZ_QXIR01000003.1"/>
</dbReference>